<organism evidence="1 2">
    <name type="scientific">Candidatus Woesebacteria bacterium RIFOXYA1_FULL_40_18</name>
    <dbReference type="NCBI Taxonomy" id="1802532"/>
    <lineage>
        <taxon>Bacteria</taxon>
        <taxon>Candidatus Woeseibacteriota</taxon>
    </lineage>
</organism>
<dbReference type="Proteomes" id="UP000177855">
    <property type="component" value="Unassembled WGS sequence"/>
</dbReference>
<reference evidence="1 2" key="1">
    <citation type="journal article" date="2016" name="Nat. Commun.">
        <title>Thousands of microbial genomes shed light on interconnected biogeochemical processes in an aquifer system.</title>
        <authorList>
            <person name="Anantharaman K."/>
            <person name="Brown C.T."/>
            <person name="Hug L.A."/>
            <person name="Sharon I."/>
            <person name="Castelle C.J."/>
            <person name="Probst A.J."/>
            <person name="Thomas B.C."/>
            <person name="Singh A."/>
            <person name="Wilkins M.J."/>
            <person name="Karaoz U."/>
            <person name="Brodie E.L."/>
            <person name="Williams K.H."/>
            <person name="Hubbard S.S."/>
            <person name="Banfield J.F."/>
        </authorList>
    </citation>
    <scope>NUCLEOTIDE SEQUENCE [LARGE SCALE GENOMIC DNA]</scope>
</reference>
<protein>
    <submittedName>
        <fullName evidence="1">Uncharacterized protein</fullName>
    </submittedName>
</protein>
<name>A0A1F8CJA8_9BACT</name>
<dbReference type="InterPro" id="IPR013784">
    <property type="entry name" value="Carb-bd-like_fold"/>
</dbReference>
<evidence type="ECO:0000313" key="2">
    <source>
        <dbReference type="Proteomes" id="UP000177855"/>
    </source>
</evidence>
<sequence>MKFKVGFIFLLIASLFIFFLSPHPVKAQFTGELGSISGTIYWGTELPNSGYTVGLVGNTTGFSLTKYAVGYPGFETGFNLPPDTYTVTAYHYQIGTPNNIGYLVGSKTVTVGFGQAVTADFEISGITGLVEGNLKINGVSSGGVVQFCGPLETDPCPMPTGGSRYFDVNYGPFMEFSGSTGFKMPVLAGNYRAHVITANGLNVGIVPITVNTGQIVADPSLQFQLNLGSISGTIYWDTELPNSGYQIRLVGNTTGFGLWKSALGYPGFETGFNLPPDTYTVTAYHYQIGAPDNVGYFVGSKTVTLDLGQAVTADFDISGTTGFVKGNLTINGVASGGQVQFCGPLQTDPCPVPTGGWPHFDPNDGPLMEFGDVNGFKMPVPPGNYRVHVITTERVDMGIIPISVTSGEVIDLSTTAVFVPLGQNVIVSLAGITVTFSEVTTGGFMTVISTSHPQGGQPPSQYRFLGTYYELTTTAAYTGPVTVSFTYNDADVRGREENLKLFHWDGTTWQNITVSVDTVNNIITGLSPTLSPFAIGEPLETPRELTSLTPIQAWIGLKNSDDVGTRFDLLAEVYKDGNLITSGQLDNVWGGSSGFNNARLNTINFNSFSPVDFPQGSILSIKLYVRNACQGPTHNSGTARLWFDDSAANSHFGATIGNDTSDYFIRDGFVLSTAVGSGPRKTIDVQAGSPCSSFKSFGTWSITP</sequence>
<dbReference type="STRING" id="1802532.A2210_02035"/>
<gene>
    <name evidence="1" type="ORF">A2210_02035</name>
</gene>
<accession>A0A1F8CJA8</accession>
<dbReference type="EMBL" id="MGHS01000032">
    <property type="protein sequence ID" value="OGM76304.1"/>
    <property type="molecule type" value="Genomic_DNA"/>
</dbReference>
<dbReference type="AlphaFoldDB" id="A0A1F8CJA8"/>
<comment type="caution">
    <text evidence="1">The sequence shown here is derived from an EMBL/GenBank/DDBJ whole genome shotgun (WGS) entry which is preliminary data.</text>
</comment>
<dbReference type="GO" id="GO:0030246">
    <property type="term" value="F:carbohydrate binding"/>
    <property type="evidence" value="ECO:0007669"/>
    <property type="project" value="InterPro"/>
</dbReference>
<proteinExistence type="predicted"/>
<evidence type="ECO:0000313" key="1">
    <source>
        <dbReference type="EMBL" id="OGM76304.1"/>
    </source>
</evidence>
<dbReference type="SUPFAM" id="SSF49452">
    <property type="entry name" value="Starch-binding domain-like"/>
    <property type="match status" value="1"/>
</dbReference>